<dbReference type="AlphaFoldDB" id="A0A266LNZ8"/>
<dbReference type="Proteomes" id="UP000216113">
    <property type="component" value="Unassembled WGS sequence"/>
</dbReference>
<protein>
    <submittedName>
        <fullName evidence="1">Uncharacterized protein</fullName>
    </submittedName>
</protein>
<dbReference type="EMBL" id="NQKL01000023">
    <property type="protein sequence ID" value="OZY39786.1"/>
    <property type="molecule type" value="Genomic_DNA"/>
</dbReference>
<proteinExistence type="predicted"/>
<name>A0A266LNZ8_PSEFR</name>
<comment type="caution">
    <text evidence="1">The sequence shown here is derived from an EMBL/GenBank/DDBJ whole genome shotgun (WGS) entry which is preliminary data.</text>
</comment>
<evidence type="ECO:0000313" key="2">
    <source>
        <dbReference type="Proteomes" id="UP000216113"/>
    </source>
</evidence>
<evidence type="ECO:0000313" key="1">
    <source>
        <dbReference type="EMBL" id="OZY39786.1"/>
    </source>
</evidence>
<gene>
    <name evidence="1" type="ORF">CJF43_21515</name>
</gene>
<sequence length="277" mass="29515">MGSKTVLSGAFTDTSLPIIRNDALLSKGSLFLFDPSHSMGAVEGIAAGAVVPNVAWLEAAALMPGETQSSLAGEVFHNLAAGEILVERTAKKGVHIINSLVNQTADRNWHIKLSSKIAAYMVANGATHKFYVSSWFGRTRKGAGPAGSTFHLFNNPGNMFIAPDEGLNGIGRLSFRATNDNGGVVPHHRFTNTDINGVTGSPTTFQLGGGMLSNYTGATYRNKQNSIILYRAYIEDLTVSGRSYAEVDALDYAMYQAAFAVGGRYHGDTHTDPSTLP</sequence>
<organism evidence="1 2">
    <name type="scientific">Pseudomonas fragi</name>
    <dbReference type="NCBI Taxonomy" id="296"/>
    <lineage>
        <taxon>Bacteria</taxon>
        <taxon>Pseudomonadati</taxon>
        <taxon>Pseudomonadota</taxon>
        <taxon>Gammaproteobacteria</taxon>
        <taxon>Pseudomonadales</taxon>
        <taxon>Pseudomonadaceae</taxon>
        <taxon>Pseudomonas</taxon>
    </lineage>
</organism>
<accession>A0A266LNZ8</accession>
<dbReference type="RefSeq" id="WP_095030890.1">
    <property type="nucleotide sequence ID" value="NZ_NQKL01000023.1"/>
</dbReference>
<reference evidence="1 2" key="1">
    <citation type="submission" date="2017-08" db="EMBL/GenBank/DDBJ databases">
        <title>Genomic and metabolic characterisation of spoilage-associated Pseudomonas species.</title>
        <authorList>
            <person name="Stanborough T."/>
            <person name="Fegan N."/>
            <person name="Powell S.M."/>
            <person name="Singh T."/>
            <person name="Tamplin M.L."/>
            <person name="Chandry P.S."/>
        </authorList>
    </citation>
    <scope>NUCLEOTIDE SEQUENCE [LARGE SCALE GENOMIC DNA]</scope>
    <source>
        <strain evidence="1 2">F1820</strain>
    </source>
</reference>